<accession>A0ABP5G8W8</accession>
<sequence>MRGDPGCVDPPRVRPPAPAPRGAPGGVSPRPIDPGGISLLTGNGGIGGLGEDPRRTARTAASEGGAMAKSLPDTVHPTVESPPPTPAESRALPIVVLEAEAGSCSCGGGCKCGCQSGSSCACGGACCH</sequence>
<gene>
    <name evidence="2" type="ORF">GCM10009839_51140</name>
</gene>
<dbReference type="EMBL" id="BAAAQN010000032">
    <property type="protein sequence ID" value="GAA2042232.1"/>
    <property type="molecule type" value="Genomic_DNA"/>
</dbReference>
<feature type="region of interest" description="Disordered" evidence="1">
    <location>
        <begin position="1"/>
        <end position="88"/>
    </location>
</feature>
<evidence type="ECO:0000313" key="2">
    <source>
        <dbReference type="EMBL" id="GAA2042232.1"/>
    </source>
</evidence>
<name>A0ABP5G8W8_9ACTN</name>
<comment type="caution">
    <text evidence="2">The sequence shown here is derived from an EMBL/GenBank/DDBJ whole genome shotgun (WGS) entry which is preliminary data.</text>
</comment>
<protein>
    <recommendedName>
        <fullName evidence="4">Metallothionein</fullName>
    </recommendedName>
</protein>
<keyword evidence="3" id="KW-1185">Reference proteome</keyword>
<evidence type="ECO:0000256" key="1">
    <source>
        <dbReference type="SAM" id="MobiDB-lite"/>
    </source>
</evidence>
<organism evidence="2 3">
    <name type="scientific">Catenulispora yoronensis</name>
    <dbReference type="NCBI Taxonomy" id="450799"/>
    <lineage>
        <taxon>Bacteria</taxon>
        <taxon>Bacillati</taxon>
        <taxon>Actinomycetota</taxon>
        <taxon>Actinomycetes</taxon>
        <taxon>Catenulisporales</taxon>
        <taxon>Catenulisporaceae</taxon>
        <taxon>Catenulispora</taxon>
    </lineage>
</organism>
<evidence type="ECO:0008006" key="4">
    <source>
        <dbReference type="Google" id="ProtNLM"/>
    </source>
</evidence>
<evidence type="ECO:0000313" key="3">
    <source>
        <dbReference type="Proteomes" id="UP001500751"/>
    </source>
</evidence>
<proteinExistence type="predicted"/>
<feature type="compositionally biased region" description="Low complexity" evidence="1">
    <location>
        <begin position="22"/>
        <end position="41"/>
    </location>
</feature>
<dbReference type="Proteomes" id="UP001500751">
    <property type="component" value="Unassembled WGS sequence"/>
</dbReference>
<reference evidence="3" key="1">
    <citation type="journal article" date="2019" name="Int. J. Syst. Evol. Microbiol.">
        <title>The Global Catalogue of Microorganisms (GCM) 10K type strain sequencing project: providing services to taxonomists for standard genome sequencing and annotation.</title>
        <authorList>
            <consortium name="The Broad Institute Genomics Platform"/>
            <consortium name="The Broad Institute Genome Sequencing Center for Infectious Disease"/>
            <person name="Wu L."/>
            <person name="Ma J."/>
        </authorList>
    </citation>
    <scope>NUCLEOTIDE SEQUENCE [LARGE SCALE GENOMIC DNA]</scope>
    <source>
        <strain evidence="3">JCM 16014</strain>
    </source>
</reference>